<dbReference type="InterPro" id="IPR010382">
    <property type="entry name" value="DUF977"/>
</dbReference>
<gene>
    <name evidence="1" type="ordered locus">Entcl_1843</name>
</gene>
<reference evidence="1 2" key="2">
    <citation type="journal article" date="2011" name="Stand. Genomic Sci.">
        <title>Complete genome sequence of 'Enterobacter lignolyticus' SCF1.</title>
        <authorList>
            <person name="Deangelis K.M."/>
            <person name="D'Haeseleer P."/>
            <person name="Chivian D."/>
            <person name="Fortney J.L."/>
            <person name="Khudyakov J."/>
            <person name="Simmons B."/>
            <person name="Woo H."/>
            <person name="Arkin A.P."/>
            <person name="Davenport K.W."/>
            <person name="Goodwin L."/>
            <person name="Chen A."/>
            <person name="Ivanova N."/>
            <person name="Kyrpides N.C."/>
            <person name="Mavromatis K."/>
            <person name="Woyke T."/>
            <person name="Hazen T.C."/>
        </authorList>
    </citation>
    <scope>NUCLEOTIDE SEQUENCE [LARGE SCALE GENOMIC DNA]</scope>
    <source>
        <strain evidence="1 2">SCF1</strain>
    </source>
</reference>
<organism evidence="1 2">
    <name type="scientific">Enterobacter lignolyticus (strain SCF1)</name>
    <dbReference type="NCBI Taxonomy" id="701347"/>
    <lineage>
        <taxon>Bacteria</taxon>
        <taxon>Pseudomonadati</taxon>
        <taxon>Pseudomonadota</taxon>
        <taxon>Gammaproteobacteria</taxon>
        <taxon>Enterobacterales</taxon>
        <taxon>Enterobacteriaceae</taxon>
        <taxon>Pluralibacter</taxon>
    </lineage>
</organism>
<sequence length="111" mass="12400">MARPKTPEQKSACIGRIIELTRQHGRLTVKQASAILGLNRGTTEKYFREAATGGEVVRHGRLGLFRDQRAIIDFDLQRYSYRRSPTAAATKQDFSKSPVMGRVFSLYGAGL</sequence>
<evidence type="ECO:0008006" key="3">
    <source>
        <dbReference type="Google" id="ProtNLM"/>
    </source>
</evidence>
<dbReference type="STRING" id="701347.Entcl_1843"/>
<dbReference type="eggNOG" id="COG1349">
    <property type="taxonomic scope" value="Bacteria"/>
</dbReference>
<dbReference type="KEGG" id="esc:Entcl_1843"/>
<dbReference type="AlphaFoldDB" id="E3G2R8"/>
<name>E3G2R8_ENTLS</name>
<reference evidence="2" key="1">
    <citation type="submission" date="2010-10" db="EMBL/GenBank/DDBJ databases">
        <title>Complete sequence of Enterobacter cloacae SCF1.</title>
        <authorList>
            <consortium name="US DOE Joint Genome Institute"/>
            <person name="Lucas S."/>
            <person name="Copeland A."/>
            <person name="Lapidus A."/>
            <person name="Cheng J.-F."/>
            <person name="Bruce D."/>
            <person name="Goodwin L."/>
            <person name="Pitluck S."/>
            <person name="Davenport K."/>
            <person name="Detter J.C."/>
            <person name="Han C."/>
            <person name="Tapia R."/>
            <person name="Land M."/>
            <person name="Hauser L."/>
            <person name="Chang Y.-J."/>
            <person name="Jeffries C."/>
            <person name="Kyrpides N."/>
            <person name="Ivanova N."/>
            <person name="Mikhailova N."/>
            <person name="DeAngelis K."/>
            <person name="Arkin A.P."/>
            <person name="Chivian D."/>
            <person name="Edwards B."/>
            <person name="Woo H."/>
            <person name="Hazen T.C."/>
            <person name="Woyke T."/>
        </authorList>
    </citation>
    <scope>NUCLEOTIDE SEQUENCE [LARGE SCALE GENOMIC DNA]</scope>
    <source>
        <strain evidence="2">SCF1</strain>
    </source>
</reference>
<accession>E3G2R8</accession>
<proteinExistence type="predicted"/>
<evidence type="ECO:0000313" key="2">
    <source>
        <dbReference type="Proteomes" id="UP000006872"/>
    </source>
</evidence>
<dbReference type="Proteomes" id="UP000006872">
    <property type="component" value="Chromosome"/>
</dbReference>
<dbReference type="Pfam" id="PF06163">
    <property type="entry name" value="DUF977"/>
    <property type="match status" value="1"/>
</dbReference>
<dbReference type="RefSeq" id="WP_013365840.1">
    <property type="nucleotide sequence ID" value="NC_014618.1"/>
</dbReference>
<protein>
    <recommendedName>
        <fullName evidence="3">DUF977 family protein</fullName>
    </recommendedName>
</protein>
<dbReference type="HOGENOM" id="CLU_169690_0_0_6"/>
<evidence type="ECO:0000313" key="1">
    <source>
        <dbReference type="EMBL" id="ADO48099.1"/>
    </source>
</evidence>
<keyword evidence="2" id="KW-1185">Reference proteome</keyword>
<dbReference type="EMBL" id="CP002272">
    <property type="protein sequence ID" value="ADO48099.1"/>
    <property type="molecule type" value="Genomic_DNA"/>
</dbReference>